<dbReference type="Proteomes" id="UP000666240">
    <property type="component" value="Unassembled WGS sequence"/>
</dbReference>
<gene>
    <name evidence="2" type="ORF">J5Y06_12475</name>
</gene>
<dbReference type="RefSeq" id="WP_209335470.1">
    <property type="nucleotide sequence ID" value="NZ_JAGIYY010000003.1"/>
</dbReference>
<dbReference type="EMBL" id="JAGIYY010000003">
    <property type="protein sequence ID" value="MBP0439468.1"/>
    <property type="molecule type" value="Genomic_DNA"/>
</dbReference>
<comment type="caution">
    <text evidence="2">The sequence shown here is derived from an EMBL/GenBank/DDBJ whole genome shotgun (WGS) entry which is preliminary data.</text>
</comment>
<protein>
    <submittedName>
        <fullName evidence="2">Uncharacterized protein</fullName>
    </submittedName>
</protein>
<keyword evidence="1" id="KW-0175">Coiled coil</keyword>
<sequence>MGMSLELSDGIADLSAMLFAHESGERALTKRKARYVRECLRAMWHRARELENLASRKEWNRLSREEREEREEREQRRREQLRLADALSVPGTNVVLFPIVPRPIPAEQADTGGSAA</sequence>
<name>A0A8J7R268_9HYPH</name>
<accession>A0A8J7R268</accession>
<reference evidence="2" key="1">
    <citation type="submission" date="2021-03" db="EMBL/GenBank/DDBJ databases">
        <title>Genome sequencing and assembly of Tianweitania sediminis.</title>
        <authorList>
            <person name="Chhetri G."/>
        </authorList>
    </citation>
    <scope>NUCLEOTIDE SEQUENCE</scope>
    <source>
        <strain evidence="2">Z8</strain>
    </source>
</reference>
<evidence type="ECO:0000313" key="2">
    <source>
        <dbReference type="EMBL" id="MBP0439468.1"/>
    </source>
</evidence>
<proteinExistence type="predicted"/>
<organism evidence="2 3">
    <name type="scientific">Tianweitania sediminis</name>
    <dbReference type="NCBI Taxonomy" id="1502156"/>
    <lineage>
        <taxon>Bacteria</taxon>
        <taxon>Pseudomonadati</taxon>
        <taxon>Pseudomonadota</taxon>
        <taxon>Alphaproteobacteria</taxon>
        <taxon>Hyphomicrobiales</taxon>
        <taxon>Phyllobacteriaceae</taxon>
        <taxon>Tianweitania</taxon>
    </lineage>
</organism>
<keyword evidence="3" id="KW-1185">Reference proteome</keyword>
<dbReference type="AlphaFoldDB" id="A0A8J7R268"/>
<feature type="coiled-coil region" evidence="1">
    <location>
        <begin position="56"/>
        <end position="84"/>
    </location>
</feature>
<evidence type="ECO:0000256" key="1">
    <source>
        <dbReference type="SAM" id="Coils"/>
    </source>
</evidence>
<evidence type="ECO:0000313" key="3">
    <source>
        <dbReference type="Proteomes" id="UP000666240"/>
    </source>
</evidence>